<organism evidence="6 7">
    <name type="scientific">Paraglaciecola polaris LMG 21857</name>
    <dbReference type="NCBI Taxonomy" id="1129793"/>
    <lineage>
        <taxon>Bacteria</taxon>
        <taxon>Pseudomonadati</taxon>
        <taxon>Pseudomonadota</taxon>
        <taxon>Gammaproteobacteria</taxon>
        <taxon>Alteromonadales</taxon>
        <taxon>Alteromonadaceae</taxon>
        <taxon>Paraglaciecola</taxon>
    </lineage>
</organism>
<dbReference type="Pfam" id="PF00440">
    <property type="entry name" value="TetR_N"/>
    <property type="match status" value="1"/>
</dbReference>
<evidence type="ECO:0000259" key="5">
    <source>
        <dbReference type="PROSITE" id="PS50977"/>
    </source>
</evidence>
<name>K7AG18_9ALTE</name>
<dbReference type="AlphaFoldDB" id="K7AG18"/>
<dbReference type="RefSeq" id="WP_007105991.1">
    <property type="nucleotide sequence ID" value="NZ_BAER01000096.1"/>
</dbReference>
<keyword evidence="2 4" id="KW-0238">DNA-binding</keyword>
<dbReference type="SUPFAM" id="SSF46689">
    <property type="entry name" value="Homeodomain-like"/>
    <property type="match status" value="1"/>
</dbReference>
<dbReference type="InterPro" id="IPR001647">
    <property type="entry name" value="HTH_TetR"/>
</dbReference>
<dbReference type="GO" id="GO:0003700">
    <property type="term" value="F:DNA-binding transcription factor activity"/>
    <property type="evidence" value="ECO:0007669"/>
    <property type="project" value="TreeGrafter"/>
</dbReference>
<dbReference type="InterPro" id="IPR039536">
    <property type="entry name" value="TetR_C_Proteobacteria"/>
</dbReference>
<accession>K7AG18</accession>
<evidence type="ECO:0000256" key="2">
    <source>
        <dbReference type="ARBA" id="ARBA00023125"/>
    </source>
</evidence>
<evidence type="ECO:0000256" key="4">
    <source>
        <dbReference type="PROSITE-ProRule" id="PRU00335"/>
    </source>
</evidence>
<dbReference type="PRINTS" id="PR00455">
    <property type="entry name" value="HTHTETR"/>
</dbReference>
<evidence type="ECO:0000313" key="7">
    <source>
        <dbReference type="Proteomes" id="UP000006322"/>
    </source>
</evidence>
<dbReference type="FunFam" id="1.10.10.60:FF:000141">
    <property type="entry name" value="TetR family transcriptional regulator"/>
    <property type="match status" value="1"/>
</dbReference>
<dbReference type="InterPro" id="IPR050109">
    <property type="entry name" value="HTH-type_TetR-like_transc_reg"/>
</dbReference>
<evidence type="ECO:0000256" key="1">
    <source>
        <dbReference type="ARBA" id="ARBA00023015"/>
    </source>
</evidence>
<gene>
    <name evidence="6" type="ORF">GPLA_3336</name>
</gene>
<reference evidence="7" key="1">
    <citation type="journal article" date="2014" name="Environ. Microbiol.">
        <title>Comparative genomics of the marine bacterial genus Glaciecola reveals the high degree of genomic diversity and genomic characteristic for cold adaptation.</title>
        <authorList>
            <person name="Qin Q.L."/>
            <person name="Xie B.B."/>
            <person name="Yu Y."/>
            <person name="Shu Y.L."/>
            <person name="Rong J.C."/>
            <person name="Zhang Y.J."/>
            <person name="Zhao D.L."/>
            <person name="Chen X.L."/>
            <person name="Zhang X.Y."/>
            <person name="Chen B."/>
            <person name="Zhou B.C."/>
            <person name="Zhang Y.Z."/>
        </authorList>
    </citation>
    <scope>NUCLEOTIDE SEQUENCE [LARGE SCALE GENOMIC DNA]</scope>
    <source>
        <strain evidence="7">LMG 21857</strain>
    </source>
</reference>
<dbReference type="PROSITE" id="PS50977">
    <property type="entry name" value="HTH_TETR_2"/>
    <property type="match status" value="1"/>
</dbReference>
<keyword evidence="3" id="KW-0804">Transcription</keyword>
<comment type="caution">
    <text evidence="6">The sequence shown here is derived from an EMBL/GenBank/DDBJ whole genome shotgun (WGS) entry which is preliminary data.</text>
</comment>
<keyword evidence="7" id="KW-1185">Reference proteome</keyword>
<dbReference type="PANTHER" id="PTHR30055:SF146">
    <property type="entry name" value="HTH-TYPE TRANSCRIPTIONAL DUAL REGULATOR CECR"/>
    <property type="match status" value="1"/>
</dbReference>
<keyword evidence="1" id="KW-0805">Transcription regulation</keyword>
<protein>
    <recommendedName>
        <fullName evidence="5">HTH tetR-type domain-containing protein</fullName>
    </recommendedName>
</protein>
<dbReference type="Gene3D" id="1.10.357.10">
    <property type="entry name" value="Tetracycline Repressor, domain 2"/>
    <property type="match status" value="1"/>
</dbReference>
<dbReference type="PANTHER" id="PTHR30055">
    <property type="entry name" value="HTH-TYPE TRANSCRIPTIONAL REGULATOR RUTR"/>
    <property type="match status" value="1"/>
</dbReference>
<dbReference type="Proteomes" id="UP000006322">
    <property type="component" value="Unassembled WGS sequence"/>
</dbReference>
<feature type="DNA-binding region" description="H-T-H motif" evidence="4">
    <location>
        <begin position="42"/>
        <end position="61"/>
    </location>
</feature>
<dbReference type="SUPFAM" id="SSF48498">
    <property type="entry name" value="Tetracyclin repressor-like, C-terminal domain"/>
    <property type="match status" value="1"/>
</dbReference>
<dbReference type="GO" id="GO:0000976">
    <property type="term" value="F:transcription cis-regulatory region binding"/>
    <property type="evidence" value="ECO:0007669"/>
    <property type="project" value="TreeGrafter"/>
</dbReference>
<dbReference type="STRING" id="1129793.GPLA_3336"/>
<evidence type="ECO:0000313" key="6">
    <source>
        <dbReference type="EMBL" id="GAC34225.1"/>
    </source>
</evidence>
<dbReference type="OrthoDB" id="8535430at2"/>
<dbReference type="InterPro" id="IPR009057">
    <property type="entry name" value="Homeodomain-like_sf"/>
</dbReference>
<feature type="domain" description="HTH tetR-type" evidence="5">
    <location>
        <begin position="19"/>
        <end position="79"/>
    </location>
</feature>
<dbReference type="Gene3D" id="1.10.10.60">
    <property type="entry name" value="Homeodomain-like"/>
    <property type="match status" value="1"/>
</dbReference>
<dbReference type="Pfam" id="PF14246">
    <property type="entry name" value="TetR_C_7"/>
    <property type="match status" value="1"/>
</dbReference>
<evidence type="ECO:0000256" key="3">
    <source>
        <dbReference type="ARBA" id="ARBA00023163"/>
    </source>
</evidence>
<dbReference type="InterPro" id="IPR036271">
    <property type="entry name" value="Tet_transcr_reg_TetR-rel_C_sf"/>
</dbReference>
<proteinExistence type="predicted"/>
<dbReference type="EMBL" id="BAER01000096">
    <property type="protein sequence ID" value="GAC34225.1"/>
    <property type="molecule type" value="Genomic_DNA"/>
</dbReference>
<sequence length="217" mass="23793">MTKLIVTPNRHVGVEKGLGAKANTVLQAARTIFLTYGFAGATTDMIQREAGVSKSTVYAHFTNKETLFSEVVKAECLSTSNHIRSIQFIPGKIKETLHEVADAYLQIVLSKSGASLARIVIAEVERFPRLGKTFYEAGPKPCILLVAQLLSLAHDAGDIELGTLTPEEAARVFVGAVRSEPQLHYLTHPNEKPTKVQREQWSGLVVETFMRAYGKAD</sequence>